<gene>
    <name evidence="2" type="ORF">ACFO5Q_16365</name>
</gene>
<accession>A0ABV8UF77</accession>
<keyword evidence="3" id="KW-1185">Reference proteome</keyword>
<dbReference type="SUPFAM" id="SSF82171">
    <property type="entry name" value="DPP6 N-terminal domain-like"/>
    <property type="match status" value="1"/>
</dbReference>
<feature type="chain" id="PRO_5045141520" evidence="1">
    <location>
        <begin position="25"/>
        <end position="293"/>
    </location>
</feature>
<evidence type="ECO:0000256" key="1">
    <source>
        <dbReference type="SAM" id="SignalP"/>
    </source>
</evidence>
<keyword evidence="1" id="KW-0732">Signal</keyword>
<dbReference type="RefSeq" id="WP_068146473.1">
    <property type="nucleotide sequence ID" value="NZ_JBHSCR010000017.1"/>
</dbReference>
<comment type="caution">
    <text evidence="2">The sequence shown here is derived from an EMBL/GenBank/DDBJ whole genome shotgun (WGS) entry which is preliminary data.</text>
</comment>
<sequence>MKRILKPLLALASSLAFGTTAGTAADFPVIEGPLMGQTPPGKVAEVFAPGLISRDGWELEGVFAPGMEEFYFVTSKGYEKPHVVGFRYQNGQWHKFSEFVRTGEPFITSDGKTMHLAKGYRTRTAEGWSEKKSLGPMFDRKDWGIMRLTASDAGTYVFDDYKSGDVIRISRVAGGVRQEPELMGDQFNSGKMTAHPFIAPDESYLIWDSEREGGFGESDLYISFRQKDGSWGPAINMGPEVNSEKDDFWASVTPDGKYIMFDRTIGGEWPNLNVDIYWADAGIIEDLRRKHAK</sequence>
<dbReference type="InterPro" id="IPR011659">
    <property type="entry name" value="WD40"/>
</dbReference>
<dbReference type="EMBL" id="JBHSCR010000017">
    <property type="protein sequence ID" value="MFC4349428.1"/>
    <property type="molecule type" value="Genomic_DNA"/>
</dbReference>
<name>A0ABV8UF77_9PROT</name>
<dbReference type="Proteomes" id="UP001595776">
    <property type="component" value="Unassembled WGS sequence"/>
</dbReference>
<protein>
    <submittedName>
        <fullName evidence="2">PD40 domain-containing protein</fullName>
    </submittedName>
</protein>
<evidence type="ECO:0000313" key="3">
    <source>
        <dbReference type="Proteomes" id="UP001595776"/>
    </source>
</evidence>
<evidence type="ECO:0000313" key="2">
    <source>
        <dbReference type="EMBL" id="MFC4349428.1"/>
    </source>
</evidence>
<dbReference type="Pfam" id="PF07676">
    <property type="entry name" value="PD40"/>
    <property type="match status" value="2"/>
</dbReference>
<proteinExistence type="predicted"/>
<organism evidence="2 3">
    <name type="scientific">Kordiimonas lipolytica</name>
    <dbReference type="NCBI Taxonomy" id="1662421"/>
    <lineage>
        <taxon>Bacteria</taxon>
        <taxon>Pseudomonadati</taxon>
        <taxon>Pseudomonadota</taxon>
        <taxon>Alphaproteobacteria</taxon>
        <taxon>Kordiimonadales</taxon>
        <taxon>Kordiimonadaceae</taxon>
        <taxon>Kordiimonas</taxon>
    </lineage>
</organism>
<feature type="signal peptide" evidence="1">
    <location>
        <begin position="1"/>
        <end position="24"/>
    </location>
</feature>
<reference evidence="3" key="1">
    <citation type="journal article" date="2019" name="Int. J. Syst. Evol. Microbiol.">
        <title>The Global Catalogue of Microorganisms (GCM) 10K type strain sequencing project: providing services to taxonomists for standard genome sequencing and annotation.</title>
        <authorList>
            <consortium name="The Broad Institute Genomics Platform"/>
            <consortium name="The Broad Institute Genome Sequencing Center for Infectious Disease"/>
            <person name="Wu L."/>
            <person name="Ma J."/>
        </authorList>
    </citation>
    <scope>NUCLEOTIDE SEQUENCE [LARGE SCALE GENOMIC DNA]</scope>
    <source>
        <strain evidence="3">CGMCC 1.15304</strain>
    </source>
</reference>